<dbReference type="RefSeq" id="XP_020831138.1">
    <property type="nucleotide sequence ID" value="XM_020975479.1"/>
</dbReference>
<evidence type="ECO:0000256" key="11">
    <source>
        <dbReference type="ARBA" id="ARBA00023242"/>
    </source>
</evidence>
<dbReference type="GO" id="GO:0051321">
    <property type="term" value="P:meiotic cell cycle"/>
    <property type="evidence" value="ECO:0007669"/>
    <property type="project" value="UniProtKB-KW"/>
</dbReference>
<evidence type="ECO:0000256" key="15">
    <source>
        <dbReference type="PROSITE-ProRule" id="PRU00035"/>
    </source>
</evidence>
<keyword evidence="8 15" id="KW-0103">Bromodomain</keyword>
<evidence type="ECO:0000256" key="1">
    <source>
        <dbReference type="ARBA" id="ARBA00004123"/>
    </source>
</evidence>
<keyword evidence="19" id="KW-1185">Reference proteome</keyword>
<dbReference type="GO" id="GO:0006338">
    <property type="term" value="P:chromatin remodeling"/>
    <property type="evidence" value="ECO:0007669"/>
    <property type="project" value="TreeGrafter"/>
</dbReference>
<evidence type="ECO:0000256" key="14">
    <source>
        <dbReference type="ARBA" id="ARBA00044509"/>
    </source>
</evidence>
<proteinExistence type="inferred from homology"/>
<dbReference type="AlphaFoldDB" id="A0A6P5JCN3"/>
<keyword evidence="11" id="KW-0539">Nucleus</keyword>
<feature type="domain" description="Bromo" evidence="17">
    <location>
        <begin position="288"/>
        <end position="360"/>
    </location>
</feature>
<dbReference type="CTD" id="676"/>
<dbReference type="SMART" id="SM00297">
    <property type="entry name" value="BROMO"/>
    <property type="match status" value="2"/>
</dbReference>
<evidence type="ECO:0000256" key="10">
    <source>
        <dbReference type="ARBA" id="ARBA00023163"/>
    </source>
</evidence>
<name>A0A6P5JCN3_PHACI</name>
<evidence type="ECO:0000256" key="9">
    <source>
        <dbReference type="ARBA" id="ARBA00023159"/>
    </source>
</evidence>
<sequence>MSLSSRQMAIVNPPPPEYINAKKTGRLTNQLQYLQKVVLKALWQHSFSWPFQQPVDAAKLKLPDYYSIVKKPMDLSTIKKRLEHKYYVKASECVDDLKTMFTNCYLYNKPGDDIVLMAQALEKLFMQKMSQMPSEELVIGGKERKRKGTQPSSGVSAIKEKSSPKASEMVAKQQVIPSSVCPQTSLSPLHVAEVAVPSCATQAVPQVKKGVKRKADTTTPTASIVTASSESSPTPVKHRFAKIPLSKEKVVKNVVPDSQQQHEVVKSVKLTEQLTYCNEILEEMFAKKHVAYAWPFYKPVDVTALGLHNYYDVVKNPMDLGTIRKKMDNQEYKDAHEFAADVRLMFMNCYKYNPPDHEVVSMARTLQDVFEMQFAKIPDEPIERMPICYIKKDVAKAFCRESSSDASSEDNSSEESPDERVQRLAKLQEQLKAVHQQLQVLSQVPYHKLKKKNEKSKRGKKEKKEVMNKDKSQRENFKQVKLKKKLKTSQPKNTKQQMLAYKSEDEDNAKPMNYDEKRQLSLDINKLPGDKLGQVVHIIESREPSLRNSNPDEIEIDFETLKASTLRELEKYVMACLRKRPRKLHAKKITKSKEELHSQKTQELEKRLLDVSNQLNSRKRQTKSEKTQLSKATGEATRLSESSSSSSAGGSSSSGSGGSSSSESSSSNSSNSDSEMFPMLTGIRESGSPSKGKMKTLSSCRMSNQDLLALKNLQEPQQLQTLQSLPSAQISILSQSLPEIVSLGDVTSVLQNAPNVLTFEPINPILIVSENTSLSGDKKDKAMSVASAGKSAPLLNTMWEGIDSKPVKKVERKPGQPITNILHPTSKGTGVLEPELPTPVKKDIKIRNVDCWTNLGKTVTSTVLPKSSDGVFGQFRKAAIEKEVQTRTQELMRKPLDQKPEESESRPEQTDFDKNANKIQDECYPETQKPPQAPLEVQEDCWLIKDRNLARKREQERRRREAMASTIDMNLQSDIMMTFEENLD</sequence>
<evidence type="ECO:0000256" key="6">
    <source>
        <dbReference type="ARBA" id="ARBA00023015"/>
    </source>
</evidence>
<dbReference type="FunFam" id="1.20.920.10:FF:000003">
    <property type="entry name" value="Bromodomain-containing protein 2"/>
    <property type="match status" value="1"/>
</dbReference>
<dbReference type="InterPro" id="IPR050935">
    <property type="entry name" value="Bromo_chromatin_reader"/>
</dbReference>
<dbReference type="InterPro" id="IPR027353">
    <property type="entry name" value="NET_dom"/>
</dbReference>
<dbReference type="InterPro" id="IPR038336">
    <property type="entry name" value="NET_sf"/>
</dbReference>
<feature type="region of interest" description="Disordered" evidence="16">
    <location>
        <begin position="810"/>
        <end position="834"/>
    </location>
</feature>
<evidence type="ECO:0000313" key="20">
    <source>
        <dbReference type="RefSeq" id="XP_020831138.1"/>
    </source>
</evidence>
<dbReference type="CDD" id="cd05498">
    <property type="entry name" value="Bromo_Brdt_II_like"/>
    <property type="match status" value="1"/>
</dbReference>
<comment type="subcellular location">
    <subcellularLocation>
        <location evidence="1">Nucleus</location>
    </subcellularLocation>
</comment>
<keyword evidence="12" id="KW-0469">Meiosis</keyword>
<feature type="compositionally biased region" description="Basic residues" evidence="16">
    <location>
        <begin position="447"/>
        <end position="461"/>
    </location>
</feature>
<dbReference type="PROSITE" id="PS00633">
    <property type="entry name" value="BROMODOMAIN_1"/>
    <property type="match status" value="2"/>
</dbReference>
<feature type="region of interest" description="Disordered" evidence="16">
    <location>
        <begin position="402"/>
        <end position="422"/>
    </location>
</feature>
<dbReference type="Pfam" id="PF17035">
    <property type="entry name" value="BET"/>
    <property type="match status" value="1"/>
</dbReference>
<evidence type="ECO:0000256" key="3">
    <source>
        <dbReference type="ARBA" id="ARBA00022782"/>
    </source>
</evidence>
<dbReference type="GO" id="GO:0030154">
    <property type="term" value="P:cell differentiation"/>
    <property type="evidence" value="ECO:0007669"/>
    <property type="project" value="UniProtKB-KW"/>
</dbReference>
<keyword evidence="4" id="KW-0156">Chromatin regulator</keyword>
<dbReference type="GO" id="GO:0007283">
    <property type="term" value="P:spermatogenesis"/>
    <property type="evidence" value="ECO:0007669"/>
    <property type="project" value="UniProtKB-KW"/>
</dbReference>
<dbReference type="InterPro" id="IPR043509">
    <property type="entry name" value="Bromo_Brdt_II"/>
</dbReference>
<evidence type="ECO:0000256" key="4">
    <source>
        <dbReference type="ARBA" id="ARBA00022853"/>
    </source>
</evidence>
<dbReference type="FunCoup" id="A0A6P5JCN3">
    <property type="interactions" value="488"/>
</dbReference>
<dbReference type="CDD" id="cd05497">
    <property type="entry name" value="Bromo_Brdt_I_like"/>
    <property type="match status" value="1"/>
</dbReference>
<keyword evidence="3" id="KW-0221">Differentiation</keyword>
<reference evidence="20" key="1">
    <citation type="submission" date="2025-08" db="UniProtKB">
        <authorList>
            <consortium name="RefSeq"/>
        </authorList>
    </citation>
    <scope>IDENTIFICATION</scope>
    <source>
        <tissue evidence="20">Spleen</tissue>
    </source>
</reference>
<feature type="domain" description="NET" evidence="18">
    <location>
        <begin position="502"/>
        <end position="584"/>
    </location>
</feature>
<keyword evidence="6" id="KW-0805">Transcription regulation</keyword>
<feature type="domain" description="Bromo" evidence="17">
    <location>
        <begin position="43"/>
        <end position="115"/>
    </location>
</feature>
<keyword evidence="9" id="KW-0010">Activator</keyword>
<dbReference type="InParanoid" id="A0A6P5JCN3"/>
<evidence type="ECO:0000259" key="17">
    <source>
        <dbReference type="PROSITE" id="PS50014"/>
    </source>
</evidence>
<dbReference type="PROSITE" id="PS51525">
    <property type="entry name" value="NET"/>
    <property type="match status" value="1"/>
</dbReference>
<feature type="compositionally biased region" description="Polar residues" evidence="16">
    <location>
        <begin position="817"/>
        <end position="828"/>
    </location>
</feature>
<dbReference type="GO" id="GO:0005634">
    <property type="term" value="C:nucleus"/>
    <property type="evidence" value="ECO:0007669"/>
    <property type="project" value="UniProtKB-SubCell"/>
</dbReference>
<dbReference type="PANTHER" id="PTHR22880">
    <property type="entry name" value="FALZ-RELATED BROMODOMAIN-CONTAINING PROTEINS"/>
    <property type="match status" value="1"/>
</dbReference>
<dbReference type="FunFam" id="1.20.1270.220:FF:000001">
    <property type="entry name" value="bromodomain-containing protein 2 isoform X1"/>
    <property type="match status" value="1"/>
</dbReference>
<dbReference type="Gene3D" id="1.20.1270.220">
    <property type="match status" value="1"/>
</dbReference>
<dbReference type="Gene3D" id="1.20.920.10">
    <property type="entry name" value="Bromodomain-like"/>
    <property type="match status" value="2"/>
</dbReference>
<keyword evidence="10" id="KW-0804">Transcription</keyword>
<evidence type="ECO:0000256" key="2">
    <source>
        <dbReference type="ARBA" id="ARBA00022737"/>
    </source>
</evidence>
<dbReference type="Proteomes" id="UP000515140">
    <property type="component" value="Unplaced"/>
</dbReference>
<dbReference type="InterPro" id="IPR043508">
    <property type="entry name" value="Bromo_Brdt_I"/>
</dbReference>
<evidence type="ECO:0000259" key="18">
    <source>
        <dbReference type="PROSITE" id="PS51525"/>
    </source>
</evidence>
<keyword evidence="2" id="KW-0677">Repeat</keyword>
<evidence type="ECO:0000256" key="8">
    <source>
        <dbReference type="ARBA" id="ARBA00023117"/>
    </source>
</evidence>
<feature type="region of interest" description="Disordered" evidence="16">
    <location>
        <begin position="211"/>
        <end position="236"/>
    </location>
</feature>
<evidence type="ECO:0000256" key="5">
    <source>
        <dbReference type="ARBA" id="ARBA00022871"/>
    </source>
</evidence>
<evidence type="ECO:0000256" key="12">
    <source>
        <dbReference type="ARBA" id="ARBA00023254"/>
    </source>
</evidence>
<accession>A0A6P5JCN3</accession>
<keyword evidence="7" id="KW-0175">Coiled coil</keyword>
<evidence type="ECO:0000256" key="16">
    <source>
        <dbReference type="SAM" id="MobiDB-lite"/>
    </source>
</evidence>
<organism evidence="19 20">
    <name type="scientific">Phascolarctos cinereus</name>
    <name type="common">Koala</name>
    <dbReference type="NCBI Taxonomy" id="38626"/>
    <lineage>
        <taxon>Eukaryota</taxon>
        <taxon>Metazoa</taxon>
        <taxon>Chordata</taxon>
        <taxon>Craniata</taxon>
        <taxon>Vertebrata</taxon>
        <taxon>Euteleostomi</taxon>
        <taxon>Mammalia</taxon>
        <taxon>Metatheria</taxon>
        <taxon>Diprotodontia</taxon>
        <taxon>Phascolarctidae</taxon>
        <taxon>Phascolarctos</taxon>
    </lineage>
</organism>
<feature type="region of interest" description="Disordered" evidence="16">
    <location>
        <begin position="444"/>
        <end position="511"/>
    </location>
</feature>
<dbReference type="InterPro" id="IPR036427">
    <property type="entry name" value="Bromodomain-like_sf"/>
</dbReference>
<feature type="compositionally biased region" description="Basic and acidic residues" evidence="16">
    <location>
        <begin position="462"/>
        <end position="478"/>
    </location>
</feature>
<evidence type="ECO:0000256" key="7">
    <source>
        <dbReference type="ARBA" id="ARBA00023054"/>
    </source>
</evidence>
<dbReference type="PANTHER" id="PTHR22880:SF175">
    <property type="entry name" value="BROMODOMAIN TESTIS-SPECIFIC PROTEIN"/>
    <property type="match status" value="1"/>
</dbReference>
<feature type="compositionally biased region" description="Low complexity" evidence="16">
    <location>
        <begin position="640"/>
        <end position="674"/>
    </location>
</feature>
<dbReference type="Pfam" id="PF00439">
    <property type="entry name" value="Bromodomain"/>
    <property type="match status" value="2"/>
</dbReference>
<evidence type="ECO:0000256" key="13">
    <source>
        <dbReference type="ARBA" id="ARBA00040033"/>
    </source>
</evidence>
<comment type="similarity">
    <text evidence="14">Belongs to the BET family.</text>
</comment>
<dbReference type="InterPro" id="IPR018359">
    <property type="entry name" value="Bromodomain_CS"/>
</dbReference>
<dbReference type="InterPro" id="IPR031354">
    <property type="entry name" value="BRD4_CDT"/>
</dbReference>
<evidence type="ECO:0000313" key="19">
    <source>
        <dbReference type="Proteomes" id="UP000515140"/>
    </source>
</evidence>
<keyword evidence="5" id="KW-0744">Spermatogenesis</keyword>
<dbReference type="GeneID" id="110200238"/>
<feature type="compositionally biased region" description="Polar residues" evidence="16">
    <location>
        <begin position="217"/>
        <end position="234"/>
    </location>
</feature>
<dbReference type="KEGG" id="pcw:110200238"/>
<dbReference type="FunFam" id="1.20.920.10:FF:000002">
    <property type="entry name" value="Bromodomain-containing protein 4"/>
    <property type="match status" value="1"/>
</dbReference>
<dbReference type="SUPFAM" id="SSF47370">
    <property type="entry name" value="Bromodomain"/>
    <property type="match status" value="2"/>
</dbReference>
<dbReference type="PROSITE" id="PS50014">
    <property type="entry name" value="BROMODOMAIN_2"/>
    <property type="match status" value="2"/>
</dbReference>
<dbReference type="Pfam" id="PF17105">
    <property type="entry name" value="BRD4_CDT"/>
    <property type="match status" value="1"/>
</dbReference>
<feature type="compositionally biased region" description="Acidic residues" evidence="16">
    <location>
        <begin position="407"/>
        <end position="417"/>
    </location>
</feature>
<dbReference type="GO" id="GO:0006355">
    <property type="term" value="P:regulation of DNA-templated transcription"/>
    <property type="evidence" value="ECO:0007669"/>
    <property type="project" value="TreeGrafter"/>
</dbReference>
<feature type="region of interest" description="Disordered" evidence="16">
    <location>
        <begin position="891"/>
        <end position="916"/>
    </location>
</feature>
<gene>
    <name evidence="20" type="primary">BRDT</name>
</gene>
<dbReference type="GO" id="GO:0000785">
    <property type="term" value="C:chromatin"/>
    <property type="evidence" value="ECO:0007669"/>
    <property type="project" value="TreeGrafter"/>
</dbReference>
<protein>
    <recommendedName>
        <fullName evidence="13">Bromodomain testis-specific protein</fullName>
    </recommendedName>
</protein>
<feature type="region of interest" description="Disordered" evidence="16">
    <location>
        <begin position="612"/>
        <end position="696"/>
    </location>
</feature>
<feature type="region of interest" description="Disordered" evidence="16">
    <location>
        <begin position="141"/>
        <end position="166"/>
    </location>
</feature>
<dbReference type="InterPro" id="IPR001487">
    <property type="entry name" value="Bromodomain"/>
</dbReference>
<dbReference type="PRINTS" id="PR00503">
    <property type="entry name" value="BROMODOMAIN"/>
</dbReference>